<dbReference type="EMBL" id="CP002656">
    <property type="protein sequence ID" value="AEB95896.1"/>
    <property type="molecule type" value="Genomic_DNA"/>
</dbReference>
<evidence type="ECO:0000313" key="1">
    <source>
        <dbReference type="EMBL" id="AEB95896.1"/>
    </source>
</evidence>
<accession>F4G0T7</accession>
<keyword evidence="2" id="KW-1185">Reference proteome</keyword>
<proteinExistence type="predicted"/>
<organism evidence="1 2">
    <name type="scientific">Metallosphaera cuprina (strain Ar-4)</name>
    <dbReference type="NCBI Taxonomy" id="1006006"/>
    <lineage>
        <taxon>Archaea</taxon>
        <taxon>Thermoproteota</taxon>
        <taxon>Thermoprotei</taxon>
        <taxon>Sulfolobales</taxon>
        <taxon>Sulfolobaceae</taxon>
        <taxon>Metallosphaera</taxon>
    </lineage>
</organism>
<name>F4G0T7_METCR</name>
<dbReference type="KEGG" id="mcn:Mcup_1794"/>
<protein>
    <submittedName>
        <fullName evidence="1">Uncharacterized protein</fullName>
    </submittedName>
</protein>
<evidence type="ECO:0000313" key="2">
    <source>
        <dbReference type="Proteomes" id="UP000007812"/>
    </source>
</evidence>
<reference evidence="1 2" key="1">
    <citation type="journal article" date="2011" name="J. Bacteriol.">
        <title>Complete genome sequence of Metallosphaera cuprina, a metal sulfide-oxidizing archaeon from a hot spring.</title>
        <authorList>
            <person name="Liu L.J."/>
            <person name="You X.Y."/>
            <person name="Zheng H."/>
            <person name="Wang S."/>
            <person name="Jiang C.Y."/>
            <person name="Liu S.J."/>
        </authorList>
    </citation>
    <scope>NUCLEOTIDE SEQUENCE [LARGE SCALE GENOMIC DNA]</scope>
    <source>
        <strain evidence="1 2">Ar-4</strain>
    </source>
</reference>
<gene>
    <name evidence="1" type="ordered locus">Mcup_1794</name>
</gene>
<dbReference type="AlphaFoldDB" id="F4G0T7"/>
<dbReference type="HOGENOM" id="CLU_3003131_0_0_2"/>
<sequence length="56" mass="6794">MIYSFGRNFKARRSLTSLHVIAMILYEEALERMTEVSYQTLRRFRALVWNKILRIT</sequence>
<dbReference type="Proteomes" id="UP000007812">
    <property type="component" value="Chromosome"/>
</dbReference>
<dbReference type="STRING" id="1006006.Mcup_1794"/>